<feature type="transmembrane region" description="Helical" evidence="1">
    <location>
        <begin position="12"/>
        <end position="34"/>
    </location>
</feature>
<keyword evidence="1" id="KW-0472">Membrane</keyword>
<name>A0A7W4WDX0_9GAMM</name>
<proteinExistence type="predicted"/>
<dbReference type="AlphaFoldDB" id="A0A7W4WDX0"/>
<evidence type="ECO:0000313" key="3">
    <source>
        <dbReference type="Proteomes" id="UP000535937"/>
    </source>
</evidence>
<evidence type="ECO:0000256" key="1">
    <source>
        <dbReference type="SAM" id="Phobius"/>
    </source>
</evidence>
<dbReference type="Pfam" id="PF16732">
    <property type="entry name" value="ComP_DUS"/>
    <property type="match status" value="1"/>
</dbReference>
<organism evidence="2 3">
    <name type="scientific">Microbulbifer rhizosphaerae</name>
    <dbReference type="NCBI Taxonomy" id="1562603"/>
    <lineage>
        <taxon>Bacteria</taxon>
        <taxon>Pseudomonadati</taxon>
        <taxon>Pseudomonadota</taxon>
        <taxon>Gammaproteobacteria</taxon>
        <taxon>Cellvibrionales</taxon>
        <taxon>Microbulbiferaceae</taxon>
        <taxon>Microbulbifer</taxon>
    </lineage>
</organism>
<keyword evidence="3" id="KW-1185">Reference proteome</keyword>
<keyword evidence="1" id="KW-0812">Transmembrane</keyword>
<dbReference type="GO" id="GO:0043683">
    <property type="term" value="P:type IV pilus assembly"/>
    <property type="evidence" value="ECO:0007669"/>
    <property type="project" value="InterPro"/>
</dbReference>
<dbReference type="Pfam" id="PF07963">
    <property type="entry name" value="N_methyl"/>
    <property type="match status" value="1"/>
</dbReference>
<dbReference type="InterPro" id="IPR031982">
    <property type="entry name" value="PilE-like"/>
</dbReference>
<dbReference type="PROSITE" id="PS00409">
    <property type="entry name" value="PROKAR_NTER_METHYL"/>
    <property type="match status" value="1"/>
</dbReference>
<dbReference type="PANTHER" id="PTHR30093">
    <property type="entry name" value="GENERAL SECRETION PATHWAY PROTEIN G"/>
    <property type="match status" value="1"/>
</dbReference>
<dbReference type="SUPFAM" id="SSF54523">
    <property type="entry name" value="Pili subunits"/>
    <property type="match status" value="1"/>
</dbReference>
<accession>A0A7W4WDX0</accession>
<protein>
    <submittedName>
        <fullName evidence="2">Type IV pilus assembly protein PilE</fullName>
    </submittedName>
</protein>
<dbReference type="PANTHER" id="PTHR30093:SF47">
    <property type="entry name" value="TYPE IV PILUS NON-CORE MINOR PILIN PILE"/>
    <property type="match status" value="1"/>
</dbReference>
<dbReference type="InterPro" id="IPR012902">
    <property type="entry name" value="N_methyl_site"/>
</dbReference>
<dbReference type="Gene3D" id="3.30.700.10">
    <property type="entry name" value="Glycoprotein, Type 4 Pilin"/>
    <property type="match status" value="1"/>
</dbReference>
<dbReference type="Proteomes" id="UP000535937">
    <property type="component" value="Unassembled WGS sequence"/>
</dbReference>
<comment type="caution">
    <text evidence="2">The sequence shown here is derived from an EMBL/GenBank/DDBJ whole genome shotgun (WGS) entry which is preliminary data.</text>
</comment>
<dbReference type="InterPro" id="IPR045584">
    <property type="entry name" value="Pilin-like"/>
</dbReference>
<gene>
    <name evidence="2" type="ORF">FHS09_003273</name>
</gene>
<dbReference type="RefSeq" id="WP_246395085.1">
    <property type="nucleotide sequence ID" value="NZ_JACHWZ010000016.1"/>
</dbReference>
<keyword evidence="1" id="KW-1133">Transmembrane helix</keyword>
<dbReference type="NCBIfam" id="TIGR02532">
    <property type="entry name" value="IV_pilin_GFxxxE"/>
    <property type="match status" value="1"/>
</dbReference>
<evidence type="ECO:0000313" key="2">
    <source>
        <dbReference type="EMBL" id="MBB3062424.1"/>
    </source>
</evidence>
<dbReference type="EMBL" id="JACHWZ010000016">
    <property type="protein sequence ID" value="MBB3062424.1"/>
    <property type="molecule type" value="Genomic_DNA"/>
</dbReference>
<reference evidence="2 3" key="1">
    <citation type="submission" date="2020-08" db="EMBL/GenBank/DDBJ databases">
        <title>Genomic Encyclopedia of Type Strains, Phase III (KMG-III): the genomes of soil and plant-associated and newly described type strains.</title>
        <authorList>
            <person name="Whitman W."/>
        </authorList>
    </citation>
    <scope>NUCLEOTIDE SEQUENCE [LARGE SCALE GENOMIC DNA]</scope>
    <source>
        <strain evidence="2 3">CECT 8799</strain>
    </source>
</reference>
<sequence>MYKTTRPMRGFTLIEVMVVVAVIGILASIAYPSYMESVRKSNRSDAKAELSDVAQRLQRCFTTYNAYNHDSCAVYKAVSGGKKITSREGMYLVSSDVKAITFTLTATPVPGGVQAKDSKCASLNLDHVGNRGSNGSLLDVNDCW</sequence>